<dbReference type="HAMAP" id="MF_00508">
    <property type="entry name" value="Ribosomal_uS10"/>
    <property type="match status" value="1"/>
</dbReference>
<dbReference type="PRINTS" id="PR00971">
    <property type="entry name" value="RIBOSOMALS10"/>
</dbReference>
<dbReference type="GO" id="GO:0016740">
    <property type="term" value="F:transferase activity"/>
    <property type="evidence" value="ECO:0007669"/>
    <property type="project" value="InterPro"/>
</dbReference>
<comment type="similarity">
    <text evidence="1">Belongs to the universal ribosomal protein uS10 family.</text>
</comment>
<evidence type="ECO:0000313" key="6">
    <source>
        <dbReference type="Proteomes" id="UP000797356"/>
    </source>
</evidence>
<dbReference type="InterPro" id="IPR036838">
    <property type="entry name" value="Ribosomal_uS10_dom_sf"/>
</dbReference>
<dbReference type="PANTHER" id="PTHR11700">
    <property type="entry name" value="30S RIBOSOMAL PROTEIN S10 FAMILY MEMBER"/>
    <property type="match status" value="1"/>
</dbReference>
<dbReference type="Gene3D" id="3.20.170.30">
    <property type="match status" value="1"/>
</dbReference>
<dbReference type="GO" id="GO:0006412">
    <property type="term" value="P:translation"/>
    <property type="evidence" value="ECO:0007669"/>
    <property type="project" value="InterPro"/>
</dbReference>
<keyword evidence="3" id="KW-0687">Ribonucleoprotein</keyword>
<evidence type="ECO:0000259" key="4">
    <source>
        <dbReference type="SMART" id="SM01403"/>
    </source>
</evidence>
<gene>
    <name evidence="5" type="ORF">COCNU_09G002160</name>
</gene>
<accession>A0A8K0N743</accession>
<dbReference type="InterPro" id="IPR002745">
    <property type="entry name" value="Ptrans_KptA/Tpt1"/>
</dbReference>
<reference evidence="5" key="2">
    <citation type="submission" date="2019-07" db="EMBL/GenBank/DDBJ databases">
        <authorList>
            <person name="Yang Y."/>
            <person name="Bocs S."/>
            <person name="Baudouin L."/>
        </authorList>
    </citation>
    <scope>NUCLEOTIDE SEQUENCE</scope>
    <source>
        <tissue evidence="5">Spear leaf of Hainan Tall coconut</tissue>
    </source>
</reference>
<dbReference type="InterPro" id="IPR027486">
    <property type="entry name" value="Ribosomal_uS10_dom"/>
</dbReference>
<evidence type="ECO:0000313" key="5">
    <source>
        <dbReference type="EMBL" id="KAG1360753.1"/>
    </source>
</evidence>
<sequence length="329" mass="37063">MASELNLDIRSDGYVRVRDLLKLNMTTYAKVPLRSHSIEEVKENFLSLESEDVIWGMIMLIISIEFNIYVHATKYNILYLVDLFTKAMAMELLTKAHQGQDSKVITVKNIQPDDQILTISSESLLRPILSADEIPGMRRDVNVLIHLDVRKALEEGMKLYISDNEVILTEGFDGVVPCSPLDLQSTYDGKSLSCGPGFTLRVLFASEMAYATMKPTKPGLEETQEQLHRIRITLSSKNVKNLEKVCADLVRGAKDKRLRVKGPVRMPTKVLHITTRKSPCGEGTNTWDRFELRVHKRVIDLISSPEVVKQITSITIEPGVEVEVTIADP</sequence>
<name>A0A8K0N743_COCNU</name>
<dbReference type="OrthoDB" id="10248551at2759"/>
<dbReference type="NCBIfam" id="TIGR01046">
    <property type="entry name" value="uS10_euk_arch"/>
    <property type="match status" value="1"/>
</dbReference>
<dbReference type="GO" id="GO:0015935">
    <property type="term" value="C:small ribosomal subunit"/>
    <property type="evidence" value="ECO:0007669"/>
    <property type="project" value="InterPro"/>
</dbReference>
<organism evidence="5 6">
    <name type="scientific">Cocos nucifera</name>
    <name type="common">Coconut palm</name>
    <dbReference type="NCBI Taxonomy" id="13894"/>
    <lineage>
        <taxon>Eukaryota</taxon>
        <taxon>Viridiplantae</taxon>
        <taxon>Streptophyta</taxon>
        <taxon>Embryophyta</taxon>
        <taxon>Tracheophyta</taxon>
        <taxon>Spermatophyta</taxon>
        <taxon>Magnoliopsida</taxon>
        <taxon>Liliopsida</taxon>
        <taxon>Arecaceae</taxon>
        <taxon>Arecoideae</taxon>
        <taxon>Cocoseae</taxon>
        <taxon>Attaleinae</taxon>
        <taxon>Cocos</taxon>
    </lineage>
</organism>
<dbReference type="InterPro" id="IPR005729">
    <property type="entry name" value="Ribosomal_uS10_euk/arc"/>
</dbReference>
<dbReference type="EMBL" id="CM017880">
    <property type="protein sequence ID" value="KAG1360753.1"/>
    <property type="molecule type" value="Genomic_DNA"/>
</dbReference>
<dbReference type="GO" id="GO:0003723">
    <property type="term" value="F:RNA binding"/>
    <property type="evidence" value="ECO:0007669"/>
    <property type="project" value="InterPro"/>
</dbReference>
<comment type="caution">
    <text evidence="5">The sequence shown here is derived from an EMBL/GenBank/DDBJ whole genome shotgun (WGS) entry which is preliminary data.</text>
</comment>
<dbReference type="FunFam" id="3.30.70.600:FF:000002">
    <property type="entry name" value="40S ribosomal protein S20"/>
    <property type="match status" value="1"/>
</dbReference>
<dbReference type="Pfam" id="PF01885">
    <property type="entry name" value="PTS_2-RNA"/>
    <property type="match status" value="1"/>
</dbReference>
<feature type="domain" description="Small ribosomal subunit protein uS10" evidence="4">
    <location>
        <begin position="231"/>
        <end position="325"/>
    </location>
</feature>
<dbReference type="SUPFAM" id="SSF54999">
    <property type="entry name" value="Ribosomal protein S10"/>
    <property type="match status" value="1"/>
</dbReference>
<dbReference type="Proteomes" id="UP000797356">
    <property type="component" value="Chromosome 9"/>
</dbReference>
<dbReference type="GO" id="GO:0003735">
    <property type="term" value="F:structural constituent of ribosome"/>
    <property type="evidence" value="ECO:0007669"/>
    <property type="project" value="InterPro"/>
</dbReference>
<evidence type="ECO:0000256" key="2">
    <source>
        <dbReference type="ARBA" id="ARBA00022980"/>
    </source>
</evidence>
<dbReference type="InterPro" id="IPR001848">
    <property type="entry name" value="Ribosomal_uS10"/>
</dbReference>
<reference evidence="5" key="1">
    <citation type="journal article" date="2017" name="Gigascience">
        <title>The genome draft of coconut (Cocos nucifera).</title>
        <authorList>
            <person name="Xiao Y."/>
            <person name="Xu P."/>
            <person name="Fan H."/>
            <person name="Baudouin L."/>
            <person name="Xia W."/>
            <person name="Bocs S."/>
            <person name="Xu J."/>
            <person name="Li Q."/>
            <person name="Guo A."/>
            <person name="Zhou L."/>
            <person name="Li J."/>
            <person name="Wu Y."/>
            <person name="Ma Z."/>
            <person name="Armero A."/>
            <person name="Issali A.E."/>
            <person name="Liu N."/>
            <person name="Peng M."/>
            <person name="Yang Y."/>
        </authorList>
    </citation>
    <scope>NUCLEOTIDE SEQUENCE</scope>
    <source>
        <tissue evidence="5">Spear leaf of Hainan Tall coconut</tissue>
    </source>
</reference>
<dbReference type="InterPro" id="IPR042081">
    <property type="entry name" value="RNA_2'-PTrans_C"/>
</dbReference>
<keyword evidence="2 5" id="KW-0689">Ribosomal protein</keyword>
<dbReference type="PROSITE" id="PS00361">
    <property type="entry name" value="RIBOSOMAL_S10"/>
    <property type="match status" value="1"/>
</dbReference>
<evidence type="ECO:0000256" key="3">
    <source>
        <dbReference type="ARBA" id="ARBA00023274"/>
    </source>
</evidence>
<evidence type="ECO:0000256" key="1">
    <source>
        <dbReference type="ARBA" id="ARBA00007102"/>
    </source>
</evidence>
<dbReference type="Gene3D" id="3.30.70.600">
    <property type="entry name" value="Ribosomal protein S10 domain"/>
    <property type="match status" value="1"/>
</dbReference>
<dbReference type="InterPro" id="IPR018268">
    <property type="entry name" value="Ribosomal_uS10_CS"/>
</dbReference>
<proteinExistence type="inferred from homology"/>
<protein>
    <submittedName>
        <fullName evidence="5">Putative 40S ribosomal protein S20-2</fullName>
    </submittedName>
</protein>
<dbReference type="SUPFAM" id="SSF56399">
    <property type="entry name" value="ADP-ribosylation"/>
    <property type="match status" value="1"/>
</dbReference>
<dbReference type="Pfam" id="PF00338">
    <property type="entry name" value="Ribosomal_S10"/>
    <property type="match status" value="1"/>
</dbReference>
<keyword evidence="6" id="KW-1185">Reference proteome</keyword>
<dbReference type="AlphaFoldDB" id="A0A8K0N743"/>
<dbReference type="SMART" id="SM01403">
    <property type="entry name" value="Ribosomal_S10"/>
    <property type="match status" value="1"/>
</dbReference>